<dbReference type="Proteomes" id="UP001239626">
    <property type="component" value="Unassembled WGS sequence"/>
</dbReference>
<gene>
    <name evidence="2" type="ORF">J2X26_000615</name>
</gene>
<organism evidence="2 3">
    <name type="scientific">Cellulomonas humilata</name>
    <dbReference type="NCBI Taxonomy" id="144055"/>
    <lineage>
        <taxon>Bacteria</taxon>
        <taxon>Bacillati</taxon>
        <taxon>Actinomycetota</taxon>
        <taxon>Actinomycetes</taxon>
        <taxon>Micrococcales</taxon>
        <taxon>Cellulomonadaceae</taxon>
        <taxon>Cellulomonas</taxon>
    </lineage>
</organism>
<evidence type="ECO:0000313" key="2">
    <source>
        <dbReference type="EMBL" id="MDQ0372318.1"/>
    </source>
</evidence>
<name>A0ABU0EAM0_9CELL</name>
<dbReference type="RefSeq" id="WP_307489736.1">
    <property type="nucleotide sequence ID" value="NZ_JAUSVB010000001.1"/>
</dbReference>
<accession>A0ABU0EAM0</accession>
<protein>
    <submittedName>
        <fullName evidence="2">Uncharacterized protein</fullName>
    </submittedName>
</protein>
<keyword evidence="3" id="KW-1185">Reference proteome</keyword>
<sequence>MTFARIDDALPEPQSYLRAGLPRPDDPRHGMLQGDPSANVVGSDVPDVAPGGRAPRSTTVVDADGTPVAVVWSPSGQHLTRPVHRTITNKDVLGTGRGRYGLTELEVDPTSRRARRWEPPSEPVDLATARVVTIDFSVVLAGLDPRHFARDDALFVSAAIAIEKAVVAERWRDEDGQWRHSTGFHPWDLTVPVAIDTAVLRIYTKLIDTAWNLPDLDRTDLLCAATAIAYQAPMYTTKPDAYKPLRNGLRVLAYGKVRDRAAAVAPTEDRSGLTAVHALARAHRGGEAFDMSMQLALAQSLSAPDALAELVVDILEDSDADRSWQLGLLEAAHMLAPLARATAQHAALMSAVSVLTIPWDTPEARAALNALGLWGIWPQDASEDVLGDIEDDPTDRASLVWYQVFLVMARVPADVIRAEYAAVLAGTAQPSRARIDELSTTS</sequence>
<proteinExistence type="predicted"/>
<reference evidence="2 3" key="1">
    <citation type="submission" date="2023-07" db="EMBL/GenBank/DDBJ databases">
        <title>Sorghum-associated microbial communities from plants grown in Nebraska, USA.</title>
        <authorList>
            <person name="Schachtman D."/>
        </authorList>
    </citation>
    <scope>NUCLEOTIDE SEQUENCE [LARGE SCALE GENOMIC DNA]</scope>
    <source>
        <strain evidence="2 3">BE332</strain>
    </source>
</reference>
<dbReference type="EMBL" id="JAUSVB010000001">
    <property type="protein sequence ID" value="MDQ0372318.1"/>
    <property type="molecule type" value="Genomic_DNA"/>
</dbReference>
<evidence type="ECO:0000256" key="1">
    <source>
        <dbReference type="SAM" id="MobiDB-lite"/>
    </source>
</evidence>
<evidence type="ECO:0000313" key="3">
    <source>
        <dbReference type="Proteomes" id="UP001239626"/>
    </source>
</evidence>
<comment type="caution">
    <text evidence="2">The sequence shown here is derived from an EMBL/GenBank/DDBJ whole genome shotgun (WGS) entry which is preliminary data.</text>
</comment>
<feature type="region of interest" description="Disordered" evidence="1">
    <location>
        <begin position="16"/>
        <end position="60"/>
    </location>
</feature>